<accession>A0A8K0CCV1</accession>
<name>A0A8K0CCV1_IGNLU</name>
<dbReference type="EMBL" id="VTPC01090646">
    <property type="protein sequence ID" value="KAF2882183.1"/>
    <property type="molecule type" value="Genomic_DNA"/>
</dbReference>
<feature type="non-terminal residue" evidence="1">
    <location>
        <position position="1"/>
    </location>
</feature>
<dbReference type="PANTHER" id="PTHR33244">
    <property type="entry name" value="INTEGRASE CATALYTIC DOMAIN-CONTAINING PROTEIN-RELATED"/>
    <property type="match status" value="1"/>
</dbReference>
<comment type="caution">
    <text evidence="1">The sequence shown here is derived from an EMBL/GenBank/DDBJ whole genome shotgun (WGS) entry which is preliminary data.</text>
</comment>
<gene>
    <name evidence="1" type="ORF">ILUMI_23984</name>
</gene>
<dbReference type="AlphaFoldDB" id="A0A8K0CCV1"/>
<dbReference type="OrthoDB" id="8056305at2759"/>
<sequence>WASGLEGNEAIDVSNTLKLSDKEKESYVQQHEGENIGHFIKELKIMAKSCNFGEQEKSFIRDRIILGVRVQQLQERLLGKGDTNLETAERICRSSEVTKIQTGNLQGKKLGAIRNEQKSLKGASAYGKNTNRKRGKTKDKYDCLKCGRQHSRGKCFAFGKRIDEIDVHINLRNEFINKNLSIFEADERVLFGYHNTSLCGLKVSRTELLNRLLRTNVPACKKLLKPQVVDIYDTKLKKQFVTKNYYDKTARDRPSFAKNENIFLKVRKEDKWVPGNIIDTHQTPRSYIVKEENGSVYRRNSSFLRYSNLDSFNKNGDSSGK</sequence>
<protein>
    <submittedName>
        <fullName evidence="1">Uncharacterized protein</fullName>
    </submittedName>
</protein>
<organism evidence="1 2">
    <name type="scientific">Ignelater luminosus</name>
    <name type="common">Cucubano</name>
    <name type="synonym">Pyrophorus luminosus</name>
    <dbReference type="NCBI Taxonomy" id="2038154"/>
    <lineage>
        <taxon>Eukaryota</taxon>
        <taxon>Metazoa</taxon>
        <taxon>Ecdysozoa</taxon>
        <taxon>Arthropoda</taxon>
        <taxon>Hexapoda</taxon>
        <taxon>Insecta</taxon>
        <taxon>Pterygota</taxon>
        <taxon>Neoptera</taxon>
        <taxon>Endopterygota</taxon>
        <taxon>Coleoptera</taxon>
        <taxon>Polyphaga</taxon>
        <taxon>Elateriformia</taxon>
        <taxon>Elateroidea</taxon>
        <taxon>Elateridae</taxon>
        <taxon>Agrypninae</taxon>
        <taxon>Pyrophorini</taxon>
        <taxon>Ignelater</taxon>
    </lineage>
</organism>
<evidence type="ECO:0000313" key="1">
    <source>
        <dbReference type="EMBL" id="KAF2882183.1"/>
    </source>
</evidence>
<reference evidence="1" key="1">
    <citation type="submission" date="2019-08" db="EMBL/GenBank/DDBJ databases">
        <title>The genome of the North American firefly Photinus pyralis.</title>
        <authorList>
            <consortium name="Photinus pyralis genome working group"/>
            <person name="Fallon T.R."/>
            <person name="Sander Lower S.E."/>
            <person name="Weng J.-K."/>
        </authorList>
    </citation>
    <scope>NUCLEOTIDE SEQUENCE</scope>
    <source>
        <strain evidence="1">TRF0915ILg1</strain>
        <tissue evidence="1">Whole body</tissue>
    </source>
</reference>
<keyword evidence="2" id="KW-1185">Reference proteome</keyword>
<evidence type="ECO:0000313" key="2">
    <source>
        <dbReference type="Proteomes" id="UP000801492"/>
    </source>
</evidence>
<proteinExistence type="predicted"/>
<dbReference type="Proteomes" id="UP000801492">
    <property type="component" value="Unassembled WGS sequence"/>
</dbReference>
<dbReference type="PANTHER" id="PTHR33244:SF3">
    <property type="entry name" value="PEPTIDASE A2 DOMAIN-CONTAINING PROTEIN"/>
    <property type="match status" value="1"/>
</dbReference>